<dbReference type="OrthoDB" id="3250044at2759"/>
<organism evidence="1 2">
    <name type="scientific">Aspergillus ochraceoroseus IBT 24754</name>
    <dbReference type="NCBI Taxonomy" id="1392256"/>
    <lineage>
        <taxon>Eukaryota</taxon>
        <taxon>Fungi</taxon>
        <taxon>Dikarya</taxon>
        <taxon>Ascomycota</taxon>
        <taxon>Pezizomycotina</taxon>
        <taxon>Eurotiomycetes</taxon>
        <taxon>Eurotiomycetidae</taxon>
        <taxon>Eurotiales</taxon>
        <taxon>Aspergillaceae</taxon>
        <taxon>Aspergillus</taxon>
        <taxon>Aspergillus subgen. Nidulantes</taxon>
    </lineage>
</organism>
<name>A0A2T5LSU7_9EURO</name>
<reference evidence="1 2" key="1">
    <citation type="journal article" date="2018" name="Proc. Natl. Acad. Sci. U.S.A.">
        <title>Linking secondary metabolites to gene clusters through genome sequencing of six diverse Aspergillus species.</title>
        <authorList>
            <person name="Kaerboelling I."/>
            <person name="Vesth T.C."/>
            <person name="Frisvad J.C."/>
            <person name="Nybo J.L."/>
            <person name="Theobald S."/>
            <person name="Kuo A."/>
            <person name="Bowyer P."/>
            <person name="Matsuda Y."/>
            <person name="Mondo S."/>
            <person name="Lyhne E.K."/>
            <person name="Kogle M.E."/>
            <person name="Clum A."/>
            <person name="Lipzen A."/>
            <person name="Salamov A."/>
            <person name="Ngan C.Y."/>
            <person name="Daum C."/>
            <person name="Chiniquy J."/>
            <person name="Barry K."/>
            <person name="LaButti K."/>
            <person name="Haridas S."/>
            <person name="Simmons B.A."/>
            <person name="Magnuson J.K."/>
            <person name="Mortensen U.H."/>
            <person name="Larsen T.O."/>
            <person name="Grigoriev I.V."/>
            <person name="Baker S.E."/>
            <person name="Andersen M.R."/>
        </authorList>
    </citation>
    <scope>NUCLEOTIDE SEQUENCE [LARGE SCALE GENOMIC DNA]</scope>
    <source>
        <strain evidence="1 2">IBT 24754</strain>
    </source>
</reference>
<evidence type="ECO:0000313" key="1">
    <source>
        <dbReference type="EMBL" id="PTU19357.1"/>
    </source>
</evidence>
<proteinExistence type="predicted"/>
<evidence type="ECO:0000313" key="2">
    <source>
        <dbReference type="Proteomes" id="UP000244073"/>
    </source>
</evidence>
<gene>
    <name evidence="1" type="ORF">P175DRAFT_0533791</name>
</gene>
<comment type="caution">
    <text evidence="1">The sequence shown here is derived from an EMBL/GenBank/DDBJ whole genome shotgun (WGS) entry which is preliminary data.</text>
</comment>
<dbReference type="VEuPathDB" id="FungiDB:P175DRAFT_0533791"/>
<dbReference type="GeneID" id="63816962"/>
<dbReference type="EMBL" id="MSFN02000006">
    <property type="protein sequence ID" value="PTU19357.1"/>
    <property type="molecule type" value="Genomic_DNA"/>
</dbReference>
<dbReference type="AlphaFoldDB" id="A0A2T5LSU7"/>
<dbReference type="RefSeq" id="XP_040750749.1">
    <property type="nucleotide sequence ID" value="XM_040900080.1"/>
</dbReference>
<sequence length="139" mass="15742">MSRDEPSQQQAMASVLFDGLLRANSDSDLIRHIHDPTEVEDVVQAMGFARQLGIPPPPIRKVIANEQNAYCIMERVEGITLEQAWLNLGWCLTIKLALQLRRFIKCLRSATSSMYRRVAGVWRVQVILARGSLWPPTTI</sequence>
<accession>A0A2T5LSU7</accession>
<dbReference type="SUPFAM" id="SSF56112">
    <property type="entry name" value="Protein kinase-like (PK-like)"/>
    <property type="match status" value="1"/>
</dbReference>
<dbReference type="InterPro" id="IPR011009">
    <property type="entry name" value="Kinase-like_dom_sf"/>
</dbReference>
<dbReference type="Proteomes" id="UP000244073">
    <property type="component" value="Unassembled WGS sequence"/>
</dbReference>
<protein>
    <recommendedName>
        <fullName evidence="3">Aminoglycoside phosphotransferase domain-containing protein</fullName>
    </recommendedName>
</protein>
<evidence type="ECO:0008006" key="3">
    <source>
        <dbReference type="Google" id="ProtNLM"/>
    </source>
</evidence>